<dbReference type="EMBL" id="QKZQ01000005">
    <property type="protein sequence ID" value="PZX45824.1"/>
    <property type="molecule type" value="Genomic_DNA"/>
</dbReference>
<evidence type="ECO:0000313" key="7">
    <source>
        <dbReference type="Proteomes" id="UP000249364"/>
    </source>
</evidence>
<dbReference type="InterPro" id="IPR050330">
    <property type="entry name" value="Bact_OuterMem_StrucFunc"/>
</dbReference>
<evidence type="ECO:0000256" key="1">
    <source>
        <dbReference type="ARBA" id="ARBA00004370"/>
    </source>
</evidence>
<protein>
    <submittedName>
        <fullName evidence="6">Chemotaxis protein MotB</fullName>
    </submittedName>
</protein>
<dbReference type="OrthoDB" id="7170686at2"/>
<proteinExistence type="predicted"/>
<dbReference type="Pfam" id="PF13677">
    <property type="entry name" value="MotB_plug"/>
    <property type="match status" value="1"/>
</dbReference>
<dbReference type="Proteomes" id="UP000249364">
    <property type="component" value="Unassembled WGS sequence"/>
</dbReference>
<dbReference type="PANTHER" id="PTHR30329:SF21">
    <property type="entry name" value="LIPOPROTEIN YIAD-RELATED"/>
    <property type="match status" value="1"/>
</dbReference>
<keyword evidence="3 4" id="KW-0472">Membrane</keyword>
<evidence type="ECO:0000259" key="5">
    <source>
        <dbReference type="Pfam" id="PF13677"/>
    </source>
</evidence>
<gene>
    <name evidence="6" type="ORF">LY56_01385</name>
</gene>
<dbReference type="GO" id="GO:0016020">
    <property type="term" value="C:membrane"/>
    <property type="evidence" value="ECO:0007669"/>
    <property type="project" value="UniProtKB-SubCell"/>
</dbReference>
<dbReference type="Gene3D" id="3.30.1330.60">
    <property type="entry name" value="OmpA-like domain"/>
    <property type="match status" value="1"/>
</dbReference>
<evidence type="ECO:0000313" key="6">
    <source>
        <dbReference type="EMBL" id="PZX45824.1"/>
    </source>
</evidence>
<keyword evidence="2 4" id="KW-0812">Transmembrane</keyword>
<dbReference type="InterPro" id="IPR036737">
    <property type="entry name" value="OmpA-like_sf"/>
</dbReference>
<feature type="domain" description="Motility protein B-like N-terminal" evidence="5">
    <location>
        <begin position="14"/>
        <end position="66"/>
    </location>
</feature>
<keyword evidence="4" id="KW-1133">Transmembrane helix</keyword>
<dbReference type="AlphaFoldDB" id="A0A2W7QAZ8"/>
<evidence type="ECO:0000256" key="3">
    <source>
        <dbReference type="ARBA" id="ARBA00023136"/>
    </source>
</evidence>
<dbReference type="RefSeq" id="WP_071468056.1">
    <property type="nucleotide sequence ID" value="NZ_MEHT01000001.1"/>
</dbReference>
<evidence type="ECO:0000256" key="4">
    <source>
        <dbReference type="SAM" id="Phobius"/>
    </source>
</evidence>
<keyword evidence="7" id="KW-1185">Reference proteome</keyword>
<dbReference type="SUPFAM" id="SSF103088">
    <property type="entry name" value="OmpA-like"/>
    <property type="match status" value="1"/>
</dbReference>
<comment type="caution">
    <text evidence="6">The sequence shown here is derived from an EMBL/GenBank/DDBJ whole genome shotgun (WGS) entry which is preliminary data.</text>
</comment>
<accession>A0A2W7QAZ8</accession>
<reference evidence="6 7" key="1">
    <citation type="submission" date="2018-06" db="EMBL/GenBank/DDBJ databases">
        <title>Genomic Encyclopedia of Archaeal and Bacterial Type Strains, Phase II (KMG-II): from individual species to whole genera.</title>
        <authorList>
            <person name="Goeker M."/>
        </authorList>
    </citation>
    <scope>NUCLEOTIDE SEQUENCE [LARGE SCALE GENOMIC DNA]</scope>
    <source>
        <strain evidence="6 7">DSM 13087</strain>
    </source>
</reference>
<dbReference type="STRING" id="121821.GCA_001870675_00174"/>
<dbReference type="InterPro" id="IPR025713">
    <property type="entry name" value="MotB-like_N_dom"/>
</dbReference>
<evidence type="ECO:0000256" key="2">
    <source>
        <dbReference type="ARBA" id="ARBA00022692"/>
    </source>
</evidence>
<organism evidence="6 7">
    <name type="scientific">Roseinatronobacter thiooxidans</name>
    <dbReference type="NCBI Taxonomy" id="121821"/>
    <lineage>
        <taxon>Bacteria</taxon>
        <taxon>Pseudomonadati</taxon>
        <taxon>Pseudomonadota</taxon>
        <taxon>Alphaproteobacteria</taxon>
        <taxon>Rhodobacterales</taxon>
        <taxon>Paracoccaceae</taxon>
        <taxon>Roseinatronobacter</taxon>
    </lineage>
</organism>
<sequence length="262" mass="28991">MQKADNVRPIIIKRKKVVAGGGHHGGAWKVAYADFVTAMMAFFLMLWLLGSVTEDKRKGIADYFSETRAIRSDSAGGSDLFDGISLSIEHSITDTIATQEKYQSETFALDHIMDLLEGFAMQDAEFADAFRHVAIRISDEGLILELFDLEDRSLFEDGTNTPHPVLEFLVTAIADAFRTVVNPIAVGAHSRSFPSVFLENPVWPASLERAKKVHAMMEGAGLAPLRFHRVTGHADRKLADPVPTAARNNRIELILLRQYGPV</sequence>
<feature type="transmembrane region" description="Helical" evidence="4">
    <location>
        <begin position="30"/>
        <end position="49"/>
    </location>
</feature>
<name>A0A2W7QAZ8_9RHOB</name>
<comment type="subcellular location">
    <subcellularLocation>
        <location evidence="1">Membrane</location>
    </subcellularLocation>
</comment>
<dbReference type="PANTHER" id="PTHR30329">
    <property type="entry name" value="STATOR ELEMENT OF FLAGELLAR MOTOR COMPLEX"/>
    <property type="match status" value="1"/>
</dbReference>